<feature type="transmembrane region" description="Helical" evidence="1">
    <location>
        <begin position="127"/>
        <end position="146"/>
    </location>
</feature>
<keyword evidence="1" id="KW-0472">Membrane</keyword>
<sequence>MNVRHDGDRLVDAYLKYLAKAAEPLPESRRTDLLADVTSHIAEARAAGATSEDDVRRMLRRLGDPDELVAASTDGLVLVDRYRPKFRGREILALSLLALGGFVALLGWVVGAVLLWTSDRWTRGEKWLGTMVWPFGFVFVYFIVTLQTGFTLPAWLGIPIAVLVGLAPFFVLGLLIKNACPGRASQAS</sequence>
<evidence type="ECO:0000313" key="3">
    <source>
        <dbReference type="Proteomes" id="UP001500393"/>
    </source>
</evidence>
<dbReference type="Proteomes" id="UP001500393">
    <property type="component" value="Unassembled WGS sequence"/>
</dbReference>
<protein>
    <recommendedName>
        <fullName evidence="4">DUF1700 domain-containing protein</fullName>
    </recommendedName>
</protein>
<comment type="caution">
    <text evidence="2">The sequence shown here is derived from an EMBL/GenBank/DDBJ whole genome shotgun (WGS) entry which is preliminary data.</text>
</comment>
<accession>A0ABN2DQH3</accession>
<proteinExistence type="predicted"/>
<evidence type="ECO:0000256" key="1">
    <source>
        <dbReference type="SAM" id="Phobius"/>
    </source>
</evidence>
<dbReference type="EMBL" id="BAAAOS010000025">
    <property type="protein sequence ID" value="GAA1583387.1"/>
    <property type="molecule type" value="Genomic_DNA"/>
</dbReference>
<feature type="transmembrane region" description="Helical" evidence="1">
    <location>
        <begin position="91"/>
        <end position="115"/>
    </location>
</feature>
<dbReference type="Pfam" id="PF22564">
    <property type="entry name" value="HAAS"/>
    <property type="match status" value="1"/>
</dbReference>
<name>A0ABN2DQH3_9ACTN</name>
<keyword evidence="1" id="KW-0812">Transmembrane</keyword>
<evidence type="ECO:0000313" key="2">
    <source>
        <dbReference type="EMBL" id="GAA1583387.1"/>
    </source>
</evidence>
<feature type="transmembrane region" description="Helical" evidence="1">
    <location>
        <begin position="152"/>
        <end position="176"/>
    </location>
</feature>
<organism evidence="2 3">
    <name type="scientific">Kribbella sancticallisti</name>
    <dbReference type="NCBI Taxonomy" id="460087"/>
    <lineage>
        <taxon>Bacteria</taxon>
        <taxon>Bacillati</taxon>
        <taxon>Actinomycetota</taxon>
        <taxon>Actinomycetes</taxon>
        <taxon>Propionibacteriales</taxon>
        <taxon>Kribbellaceae</taxon>
        <taxon>Kribbella</taxon>
    </lineage>
</organism>
<gene>
    <name evidence="2" type="ORF">GCM10009789_41490</name>
</gene>
<keyword evidence="1" id="KW-1133">Transmembrane helix</keyword>
<keyword evidence="3" id="KW-1185">Reference proteome</keyword>
<dbReference type="RefSeq" id="WP_344216280.1">
    <property type="nucleotide sequence ID" value="NZ_BAAAOS010000025.1"/>
</dbReference>
<evidence type="ECO:0008006" key="4">
    <source>
        <dbReference type="Google" id="ProtNLM"/>
    </source>
</evidence>
<reference evidence="2 3" key="1">
    <citation type="journal article" date="2019" name="Int. J. Syst. Evol. Microbiol.">
        <title>The Global Catalogue of Microorganisms (GCM) 10K type strain sequencing project: providing services to taxonomists for standard genome sequencing and annotation.</title>
        <authorList>
            <consortium name="The Broad Institute Genomics Platform"/>
            <consortium name="The Broad Institute Genome Sequencing Center for Infectious Disease"/>
            <person name="Wu L."/>
            <person name="Ma J."/>
        </authorList>
    </citation>
    <scope>NUCLEOTIDE SEQUENCE [LARGE SCALE GENOMIC DNA]</scope>
    <source>
        <strain evidence="2 3">JCM 14969</strain>
    </source>
</reference>